<evidence type="ECO:0000313" key="2">
    <source>
        <dbReference type="Proteomes" id="UP000245626"/>
    </source>
</evidence>
<evidence type="ECO:0000313" key="1">
    <source>
        <dbReference type="EMBL" id="PWN48927.1"/>
    </source>
</evidence>
<sequence>MRFPSTFTTSHRDHSDSRVAFLMLLMWLGGERLGNMHGHFGTGWSPSRISQIVSHISAWISQTWLHLVSFKGAENHLLSPDQLQRYAQINHEKGCPMEDCWGFIDGTLRRIARPVRCQENAYNGWKHLHALNYQFLTTPDGLVWVIGPEDGAVHDVYVLRAPGLNEWLEIHSHTPEGQPLYLYGDSGYPNYPRIRSPYKGPNVTSSETASNREMSSYRITVEWTIGSVVCLFPRLDNHRLQKALHGAILRDFHIACLLCNALTCVSGSETSQYYRTNTPSLQEYFKPDYRRCKGQG</sequence>
<organism evidence="1 2">
    <name type="scientific">Violaceomyces palustris</name>
    <dbReference type="NCBI Taxonomy" id="1673888"/>
    <lineage>
        <taxon>Eukaryota</taxon>
        <taxon>Fungi</taxon>
        <taxon>Dikarya</taxon>
        <taxon>Basidiomycota</taxon>
        <taxon>Ustilaginomycotina</taxon>
        <taxon>Ustilaginomycetes</taxon>
        <taxon>Violaceomycetales</taxon>
        <taxon>Violaceomycetaceae</taxon>
        <taxon>Violaceomyces</taxon>
    </lineage>
</organism>
<gene>
    <name evidence="1" type="ORF">IE53DRAFT_318527</name>
</gene>
<dbReference type="EMBL" id="KZ820122">
    <property type="protein sequence ID" value="PWN48927.1"/>
    <property type="molecule type" value="Genomic_DNA"/>
</dbReference>
<accession>A0ACD0NT40</accession>
<keyword evidence="2" id="KW-1185">Reference proteome</keyword>
<reference evidence="1 2" key="1">
    <citation type="journal article" date="2018" name="Mol. Biol. Evol.">
        <title>Broad Genomic Sampling Reveals a Smut Pathogenic Ancestry of the Fungal Clade Ustilaginomycotina.</title>
        <authorList>
            <person name="Kijpornyongpan T."/>
            <person name="Mondo S.J."/>
            <person name="Barry K."/>
            <person name="Sandor L."/>
            <person name="Lee J."/>
            <person name="Lipzen A."/>
            <person name="Pangilinan J."/>
            <person name="LaButti K."/>
            <person name="Hainaut M."/>
            <person name="Henrissat B."/>
            <person name="Grigoriev I.V."/>
            <person name="Spatafora J.W."/>
            <person name="Aime M.C."/>
        </authorList>
    </citation>
    <scope>NUCLEOTIDE SEQUENCE [LARGE SCALE GENOMIC DNA]</scope>
    <source>
        <strain evidence="1 2">SA 807</strain>
    </source>
</reference>
<name>A0ACD0NT40_9BASI</name>
<dbReference type="Proteomes" id="UP000245626">
    <property type="component" value="Unassembled WGS sequence"/>
</dbReference>
<protein>
    <submittedName>
        <fullName evidence="1">Uncharacterized protein</fullName>
    </submittedName>
</protein>
<proteinExistence type="predicted"/>